<keyword evidence="3" id="KW-1185">Reference proteome</keyword>
<evidence type="ECO:0000313" key="3">
    <source>
        <dbReference type="Proteomes" id="UP001144280"/>
    </source>
</evidence>
<proteinExistence type="predicted"/>
<feature type="region of interest" description="Disordered" evidence="1">
    <location>
        <begin position="217"/>
        <end position="387"/>
    </location>
</feature>
<dbReference type="Proteomes" id="UP001144280">
    <property type="component" value="Unassembled WGS sequence"/>
</dbReference>
<reference evidence="2" key="1">
    <citation type="submission" date="2022-12" db="EMBL/GenBank/DDBJ databases">
        <title>New Phytohabitans aurantiacus sp. RD004123 nov., an actinomycete isolated from soil.</title>
        <authorList>
            <person name="Triningsih D.W."/>
            <person name="Harunari E."/>
            <person name="Igarashi Y."/>
        </authorList>
    </citation>
    <scope>NUCLEOTIDE SEQUENCE</scope>
    <source>
        <strain evidence="2">RD004123</strain>
    </source>
</reference>
<evidence type="ECO:0000313" key="2">
    <source>
        <dbReference type="EMBL" id="GLH94916.1"/>
    </source>
</evidence>
<gene>
    <name evidence="2" type="ORF">Pa4123_01880</name>
</gene>
<evidence type="ECO:0008006" key="4">
    <source>
        <dbReference type="Google" id="ProtNLM"/>
    </source>
</evidence>
<evidence type="ECO:0000256" key="1">
    <source>
        <dbReference type="SAM" id="MobiDB-lite"/>
    </source>
</evidence>
<dbReference type="Gene3D" id="1.10.30.50">
    <property type="match status" value="1"/>
</dbReference>
<protein>
    <recommendedName>
        <fullName evidence="4">HNH nuclease domain-containing protein</fullName>
    </recommendedName>
</protein>
<feature type="compositionally biased region" description="Basic residues" evidence="1">
    <location>
        <begin position="368"/>
        <end position="381"/>
    </location>
</feature>
<comment type="caution">
    <text evidence="2">The sequence shown here is derived from an EMBL/GenBank/DDBJ whole genome shotgun (WGS) entry which is preliminary data.</text>
</comment>
<accession>A0ABQ5QK36</accession>
<name>A0ABQ5QK36_9ACTN</name>
<sequence length="387" mass="41498">MTWLKSSDTAGNHPVVLSPLAWPAQDGDVFREDLANLLFGFVNRCALHSAQYDTDYVISDATVSFVAGQNWQLRAEQARRAGYWTRVDGGGWLLIDDSEHLFNIRLRAEKEWERTRKRDNGNPALTIPVRLRDGDGCRYCGRVVDWKARRGSRAGTYDHVYPGKAARGPDDLRVCCGGCNSARGDNPDAFAALPAPATPFYGELTVALLAEHGITVPMSTPPRPGTVPDHATPAPGDPAPSGTTRPALPAPPTRPASPADTAPSKPTATRQPAEHRARNTAATRQPGGHRAQHPRDRATSPTPPAAPGDPAAGRTTLAPSQDQQRSPGGEPAGAGRNRQIGSLPDLTGSGRDRDGSGGPALSPPTTNRNRRRRGRRGRAHRPTQEDP</sequence>
<dbReference type="EMBL" id="BSDI01000001">
    <property type="protein sequence ID" value="GLH94916.1"/>
    <property type="molecule type" value="Genomic_DNA"/>
</dbReference>
<organism evidence="2 3">
    <name type="scientific">Phytohabitans aurantiacus</name>
    <dbReference type="NCBI Taxonomy" id="3016789"/>
    <lineage>
        <taxon>Bacteria</taxon>
        <taxon>Bacillati</taxon>
        <taxon>Actinomycetota</taxon>
        <taxon>Actinomycetes</taxon>
        <taxon>Micromonosporales</taxon>
        <taxon>Micromonosporaceae</taxon>
    </lineage>
</organism>
<feature type="compositionally biased region" description="Polar residues" evidence="1">
    <location>
        <begin position="317"/>
        <end position="326"/>
    </location>
</feature>
<dbReference type="RefSeq" id="WP_281891760.1">
    <property type="nucleotide sequence ID" value="NZ_BSDI01000001.1"/>
</dbReference>